<dbReference type="SUPFAM" id="SSF46955">
    <property type="entry name" value="Putative DNA-binding domain"/>
    <property type="match status" value="1"/>
</dbReference>
<dbReference type="PANTHER" id="PTHR30204:SF65">
    <property type="entry name" value="HTH-TYPE TRANSCRIPTIONAL REGULATOR TNRA"/>
    <property type="match status" value="1"/>
</dbReference>
<accession>A0A1G8PTZ1</accession>
<evidence type="ECO:0000256" key="3">
    <source>
        <dbReference type="ARBA" id="ARBA00023125"/>
    </source>
</evidence>
<dbReference type="GO" id="GO:0003677">
    <property type="term" value="F:DNA binding"/>
    <property type="evidence" value="ECO:0007669"/>
    <property type="project" value="UniProtKB-KW"/>
</dbReference>
<dbReference type="Gene3D" id="1.10.1660.10">
    <property type="match status" value="1"/>
</dbReference>
<dbReference type="GO" id="GO:0003700">
    <property type="term" value="F:DNA-binding transcription factor activity"/>
    <property type="evidence" value="ECO:0007669"/>
    <property type="project" value="InterPro"/>
</dbReference>
<dbReference type="EMBL" id="FNEN01000009">
    <property type="protein sequence ID" value="SDI95736.1"/>
    <property type="molecule type" value="Genomic_DNA"/>
</dbReference>
<dbReference type="Pfam" id="PF13411">
    <property type="entry name" value="MerR_1"/>
    <property type="match status" value="1"/>
</dbReference>
<evidence type="ECO:0000313" key="6">
    <source>
        <dbReference type="EMBL" id="SDI95736.1"/>
    </source>
</evidence>
<keyword evidence="3" id="KW-0238">DNA-binding</keyword>
<dbReference type="PROSITE" id="PS50937">
    <property type="entry name" value="HTH_MERR_2"/>
    <property type="match status" value="1"/>
</dbReference>
<evidence type="ECO:0000256" key="2">
    <source>
        <dbReference type="ARBA" id="ARBA00023015"/>
    </source>
</evidence>
<proteinExistence type="predicted"/>
<keyword evidence="2" id="KW-0805">Transcription regulation</keyword>
<keyword evidence="7" id="KW-1185">Reference proteome</keyword>
<evidence type="ECO:0000256" key="1">
    <source>
        <dbReference type="ARBA" id="ARBA00022491"/>
    </source>
</evidence>
<name>A0A1G8PTZ1_9BACI</name>
<dbReference type="AlphaFoldDB" id="A0A1G8PTZ1"/>
<reference evidence="6 7" key="1">
    <citation type="submission" date="2016-10" db="EMBL/GenBank/DDBJ databases">
        <authorList>
            <person name="de Groot N.N."/>
        </authorList>
    </citation>
    <scope>NUCLEOTIDE SEQUENCE [LARGE SCALE GENOMIC DNA]</scope>
    <source>
        <strain evidence="6 7">DSM 21771</strain>
    </source>
</reference>
<dbReference type="CDD" id="cd01105">
    <property type="entry name" value="HTH_GlnR-like"/>
    <property type="match status" value="1"/>
</dbReference>
<dbReference type="Proteomes" id="UP000198853">
    <property type="component" value="Unassembled WGS sequence"/>
</dbReference>
<gene>
    <name evidence="6" type="ORF">SAMN04488123_109101</name>
</gene>
<evidence type="ECO:0000259" key="5">
    <source>
        <dbReference type="PROSITE" id="PS50937"/>
    </source>
</evidence>
<feature type="domain" description="HTH merR-type" evidence="5">
    <location>
        <begin position="11"/>
        <end position="79"/>
    </location>
</feature>
<keyword evidence="4" id="KW-0804">Transcription</keyword>
<evidence type="ECO:0000313" key="7">
    <source>
        <dbReference type="Proteomes" id="UP000198853"/>
    </source>
</evidence>
<keyword evidence="1" id="KW-0678">Repressor</keyword>
<sequence length="126" mass="14963">MEQSDRLHMPLFSIRIVQDLTELTPRQIRYYETHGLVVPARTEGNQRLFSFADVDRLLDIKQLTEQGINMAGIKEMLTNRQEKERNEERERVHSKRLHEQVRWEALNNANSHKSSIIQGQLSHFFH</sequence>
<evidence type="ECO:0000256" key="4">
    <source>
        <dbReference type="ARBA" id="ARBA00023163"/>
    </source>
</evidence>
<dbReference type="SMART" id="SM00422">
    <property type="entry name" value="HTH_MERR"/>
    <property type="match status" value="1"/>
</dbReference>
<organism evidence="6 7">
    <name type="scientific">Natribacillus halophilus</name>
    <dbReference type="NCBI Taxonomy" id="549003"/>
    <lineage>
        <taxon>Bacteria</taxon>
        <taxon>Bacillati</taxon>
        <taxon>Bacillota</taxon>
        <taxon>Bacilli</taxon>
        <taxon>Bacillales</taxon>
        <taxon>Bacillaceae</taxon>
        <taxon>Natribacillus</taxon>
    </lineage>
</organism>
<protein>
    <submittedName>
        <fullName evidence="6">MerR family transcriptional regulator, glutamine synthetase repressor</fullName>
    </submittedName>
</protein>
<dbReference type="PANTHER" id="PTHR30204">
    <property type="entry name" value="REDOX-CYCLING DRUG-SENSING TRANSCRIPTIONAL ACTIVATOR SOXR"/>
    <property type="match status" value="1"/>
</dbReference>
<dbReference type="InterPro" id="IPR009061">
    <property type="entry name" value="DNA-bd_dom_put_sf"/>
</dbReference>
<dbReference type="InterPro" id="IPR047057">
    <property type="entry name" value="MerR_fam"/>
</dbReference>
<dbReference type="InterPro" id="IPR000551">
    <property type="entry name" value="MerR-type_HTH_dom"/>
</dbReference>